<dbReference type="EMBL" id="JACGCM010002113">
    <property type="protein sequence ID" value="KAF6144740.1"/>
    <property type="molecule type" value="Genomic_DNA"/>
</dbReference>
<feature type="compositionally biased region" description="Acidic residues" evidence="1">
    <location>
        <begin position="182"/>
        <end position="192"/>
    </location>
</feature>
<dbReference type="Proteomes" id="UP000541444">
    <property type="component" value="Unassembled WGS sequence"/>
</dbReference>
<reference evidence="2 3" key="1">
    <citation type="journal article" date="2020" name="IScience">
        <title>Genome Sequencing of the Endangered Kingdonia uniflora (Circaeasteraceae, Ranunculales) Reveals Potential Mechanisms of Evolutionary Specialization.</title>
        <authorList>
            <person name="Sun Y."/>
            <person name="Deng T."/>
            <person name="Zhang A."/>
            <person name="Moore M.J."/>
            <person name="Landis J.B."/>
            <person name="Lin N."/>
            <person name="Zhang H."/>
            <person name="Zhang X."/>
            <person name="Huang J."/>
            <person name="Zhang X."/>
            <person name="Sun H."/>
            <person name="Wang H."/>
        </authorList>
    </citation>
    <scope>NUCLEOTIDE SEQUENCE [LARGE SCALE GENOMIC DNA]</scope>
    <source>
        <strain evidence="2">TB1705</strain>
        <tissue evidence="2">Leaf</tissue>
    </source>
</reference>
<proteinExistence type="predicted"/>
<accession>A0A7J7LQB5</accession>
<feature type="region of interest" description="Disordered" evidence="1">
    <location>
        <begin position="168"/>
        <end position="192"/>
    </location>
</feature>
<gene>
    <name evidence="2" type="ORF">GIB67_017759</name>
</gene>
<dbReference type="AlphaFoldDB" id="A0A7J7LQB5"/>
<evidence type="ECO:0000313" key="2">
    <source>
        <dbReference type="EMBL" id="KAF6144740.1"/>
    </source>
</evidence>
<evidence type="ECO:0000313" key="3">
    <source>
        <dbReference type="Proteomes" id="UP000541444"/>
    </source>
</evidence>
<feature type="region of interest" description="Disordered" evidence="1">
    <location>
        <begin position="1"/>
        <end position="31"/>
    </location>
</feature>
<sequence length="271" mass="30225">MEDMEGGEGERREGQVGPSGGERGKGGGKVTRMRVQLSQMRLLVLFQIERSRGRGCKKDLTAVRVNYENADGEDPYRLHHKEWVNSAFKSLGINRKGQRKADSLFRNVPITLKPSNKREGEGVSKVVKGMEEKNLARKVKYVPKVQRASKQATTVLEVVSDASRLRPRQALTQAKRGKGEGTGEDDAEDAGEDITEAERDQALAVATSMAELCGNEIDKTSRKMKRSMYQQTDAWAQSFNMAVKVLKRKLQEAVDSLELARWTEVSVVSEN</sequence>
<name>A0A7J7LQB5_9MAGN</name>
<keyword evidence="3" id="KW-1185">Reference proteome</keyword>
<protein>
    <submittedName>
        <fullName evidence="2">Uncharacterized protein</fullName>
    </submittedName>
</protein>
<evidence type="ECO:0000256" key="1">
    <source>
        <dbReference type="SAM" id="MobiDB-lite"/>
    </source>
</evidence>
<comment type="caution">
    <text evidence="2">The sequence shown here is derived from an EMBL/GenBank/DDBJ whole genome shotgun (WGS) entry which is preliminary data.</text>
</comment>
<organism evidence="2 3">
    <name type="scientific">Kingdonia uniflora</name>
    <dbReference type="NCBI Taxonomy" id="39325"/>
    <lineage>
        <taxon>Eukaryota</taxon>
        <taxon>Viridiplantae</taxon>
        <taxon>Streptophyta</taxon>
        <taxon>Embryophyta</taxon>
        <taxon>Tracheophyta</taxon>
        <taxon>Spermatophyta</taxon>
        <taxon>Magnoliopsida</taxon>
        <taxon>Ranunculales</taxon>
        <taxon>Circaeasteraceae</taxon>
        <taxon>Kingdonia</taxon>
    </lineage>
</organism>